<evidence type="ECO:0000256" key="1">
    <source>
        <dbReference type="SAM" id="MobiDB-lite"/>
    </source>
</evidence>
<dbReference type="AlphaFoldDB" id="A0A1C2I4N5"/>
<dbReference type="RefSeq" id="WP_139112150.1">
    <property type="nucleotide sequence ID" value="NZ_LWRY01000150.1"/>
</dbReference>
<accession>A0A1C2I4N5</accession>
<dbReference type="OrthoDB" id="6684398at2"/>
<protein>
    <recommendedName>
        <fullName evidence="4">DNA-binding protein</fullName>
    </recommendedName>
</protein>
<dbReference type="InterPro" id="IPR009061">
    <property type="entry name" value="DNA-bd_dom_put_sf"/>
</dbReference>
<comment type="caution">
    <text evidence="2">The sequence shown here is derived from an EMBL/GenBank/DDBJ whole genome shotgun (WGS) entry which is preliminary data.</text>
</comment>
<sequence>MAILTITEAAKLFGKSRTTLYKHNKSGALSFVSGSDGKPAVDMAEMLRVFGSVHGTSVHNTQNEHFNTPTLNTEHDLLEEKIAALQEVIRRQDELLRKADDREKWLQERLERSQQQIQALIHQPSEQQPPSAKRKKWWPW</sequence>
<evidence type="ECO:0000313" key="2">
    <source>
        <dbReference type="EMBL" id="OCX70971.1"/>
    </source>
</evidence>
<feature type="region of interest" description="Disordered" evidence="1">
    <location>
        <begin position="120"/>
        <end position="140"/>
    </location>
</feature>
<organism evidence="2 3">
    <name type="scientific">Acidithiobacillus thiooxidans</name>
    <name type="common">Thiobacillus thiooxidans</name>
    <dbReference type="NCBI Taxonomy" id="930"/>
    <lineage>
        <taxon>Bacteria</taxon>
        <taxon>Pseudomonadati</taxon>
        <taxon>Pseudomonadota</taxon>
        <taxon>Acidithiobacillia</taxon>
        <taxon>Acidithiobacillales</taxon>
        <taxon>Acidithiobacillaceae</taxon>
        <taxon>Acidithiobacillus</taxon>
    </lineage>
</organism>
<feature type="compositionally biased region" description="Polar residues" evidence="1">
    <location>
        <begin position="120"/>
        <end position="130"/>
    </location>
</feature>
<reference evidence="2" key="1">
    <citation type="journal article" date="2016" name="Int. J. Mol. Sci.">
        <title>Comparative genomics of the extreme acidophile Acidithiobacillus thiooxidans reveals intraspecific divergence and niche adaptation.</title>
        <authorList>
            <person name="Zhang X."/>
            <person name="Feng X."/>
            <person name="Tao J."/>
            <person name="Ma L."/>
            <person name="Xiao Y."/>
            <person name="Liang Y."/>
            <person name="Liu X."/>
            <person name="Yin H."/>
        </authorList>
    </citation>
    <scope>NUCLEOTIDE SEQUENCE [LARGE SCALE GENOMIC DNA]</scope>
    <source>
        <strain evidence="2">DXS-W</strain>
    </source>
</reference>
<gene>
    <name evidence="2" type="ORF">A6M23_12885</name>
</gene>
<evidence type="ECO:0000313" key="3">
    <source>
        <dbReference type="Proteomes" id="UP000095008"/>
    </source>
</evidence>
<dbReference type="EMBL" id="LWRY01000150">
    <property type="protein sequence ID" value="OCX70971.1"/>
    <property type="molecule type" value="Genomic_DNA"/>
</dbReference>
<evidence type="ECO:0008006" key="4">
    <source>
        <dbReference type="Google" id="ProtNLM"/>
    </source>
</evidence>
<dbReference type="SUPFAM" id="SSF46955">
    <property type="entry name" value="Putative DNA-binding domain"/>
    <property type="match status" value="1"/>
</dbReference>
<keyword evidence="3" id="KW-1185">Reference proteome</keyword>
<dbReference type="Proteomes" id="UP000095008">
    <property type="component" value="Unassembled WGS sequence"/>
</dbReference>
<proteinExistence type="predicted"/>
<name>A0A1C2I4N5_ACITH</name>